<organism evidence="2 3">
    <name type="scientific">Trifolium subterraneum</name>
    <name type="common">Subterranean clover</name>
    <dbReference type="NCBI Taxonomy" id="3900"/>
    <lineage>
        <taxon>Eukaryota</taxon>
        <taxon>Viridiplantae</taxon>
        <taxon>Streptophyta</taxon>
        <taxon>Embryophyta</taxon>
        <taxon>Tracheophyta</taxon>
        <taxon>Spermatophyta</taxon>
        <taxon>Magnoliopsida</taxon>
        <taxon>eudicotyledons</taxon>
        <taxon>Gunneridae</taxon>
        <taxon>Pentapetalae</taxon>
        <taxon>rosids</taxon>
        <taxon>fabids</taxon>
        <taxon>Fabales</taxon>
        <taxon>Fabaceae</taxon>
        <taxon>Papilionoideae</taxon>
        <taxon>50 kb inversion clade</taxon>
        <taxon>NPAAA clade</taxon>
        <taxon>Hologalegina</taxon>
        <taxon>IRL clade</taxon>
        <taxon>Trifolieae</taxon>
        <taxon>Trifolium</taxon>
    </lineage>
</organism>
<evidence type="ECO:0000313" key="3">
    <source>
        <dbReference type="Proteomes" id="UP000242715"/>
    </source>
</evidence>
<dbReference type="InterPro" id="IPR016024">
    <property type="entry name" value="ARM-type_fold"/>
</dbReference>
<accession>A0A2Z6LRV8</accession>
<dbReference type="AlphaFoldDB" id="A0A2Z6LRV8"/>
<protein>
    <recommendedName>
        <fullName evidence="1">Mon2/Sec7/BIG1-like HDS domain-containing protein</fullName>
    </recommendedName>
</protein>
<gene>
    <name evidence="2" type="ORF">TSUD_32470</name>
</gene>
<dbReference type="Pfam" id="PF09324">
    <property type="entry name" value="Sec7-like_HDS"/>
    <property type="match status" value="1"/>
</dbReference>
<sequence>MRGLDEYLQVLETLAALDRAIHSPHATTQEISTPVPKFARELSAQYSDFNILSSLNSQLFESSALMHISAVKSLLSALCQLSHQCMSGTSSGLGPTASQKLGSISFSVERMISILVNNVHRVEPFWDQVVSHFLELADNPNPHLKNMALDALDQSISAVLGSDRFQNYKQFKSLQTSQEMEASLDKLTSLECSIISPLKVLYFSTQSVDVRVGSLKILLHVLERYGEKLHYSWPNILEMLSYVADVSEKDLVTLGFQVNNGYSTITVSICLAIGLSSIVKQIDSEKMDDQARSVPNNARDRTSYADVDYEKLLFSIFSLLQNLGADERPE</sequence>
<dbReference type="PANTHER" id="PTHR34199">
    <property type="entry name" value="NUMOD3 MOTIF FAMILY PROTEIN, EXPRESSED"/>
    <property type="match status" value="1"/>
</dbReference>
<feature type="non-terminal residue" evidence="2">
    <location>
        <position position="330"/>
    </location>
</feature>
<keyword evidence="3" id="KW-1185">Reference proteome</keyword>
<dbReference type="OrthoDB" id="294853at2759"/>
<dbReference type="Proteomes" id="UP000242715">
    <property type="component" value="Unassembled WGS sequence"/>
</dbReference>
<dbReference type="PANTHER" id="PTHR34199:SF4">
    <property type="entry name" value="ARM REPEAT SUPERFAMILY PROTEIN"/>
    <property type="match status" value="1"/>
</dbReference>
<evidence type="ECO:0000259" key="1">
    <source>
        <dbReference type="Pfam" id="PF09324"/>
    </source>
</evidence>
<dbReference type="EMBL" id="DF973229">
    <property type="protein sequence ID" value="GAU21416.1"/>
    <property type="molecule type" value="Genomic_DNA"/>
</dbReference>
<evidence type="ECO:0000313" key="2">
    <source>
        <dbReference type="EMBL" id="GAU21416.1"/>
    </source>
</evidence>
<dbReference type="InterPro" id="IPR015403">
    <property type="entry name" value="Mon2/Sec7/BIG1-like_HDS"/>
</dbReference>
<reference evidence="3" key="1">
    <citation type="journal article" date="2017" name="Front. Plant Sci.">
        <title>Climate Clever Clovers: New Paradigm to Reduce the Environmental Footprint of Ruminants by Breeding Low Methanogenic Forages Utilizing Haplotype Variation.</title>
        <authorList>
            <person name="Kaur P."/>
            <person name="Appels R."/>
            <person name="Bayer P.E."/>
            <person name="Keeble-Gagnere G."/>
            <person name="Wang J."/>
            <person name="Hirakawa H."/>
            <person name="Shirasawa K."/>
            <person name="Vercoe P."/>
            <person name="Stefanova K."/>
            <person name="Durmic Z."/>
            <person name="Nichols P."/>
            <person name="Revell C."/>
            <person name="Isobe S.N."/>
            <person name="Edwards D."/>
            <person name="Erskine W."/>
        </authorList>
    </citation>
    <scope>NUCLEOTIDE SEQUENCE [LARGE SCALE GENOMIC DNA]</scope>
    <source>
        <strain evidence="3">cv. Daliak</strain>
    </source>
</reference>
<proteinExistence type="predicted"/>
<name>A0A2Z6LRV8_TRISU</name>
<dbReference type="SUPFAM" id="SSF48371">
    <property type="entry name" value="ARM repeat"/>
    <property type="match status" value="1"/>
</dbReference>
<feature type="domain" description="Mon2/Sec7/BIG1-like HDS" evidence="1">
    <location>
        <begin position="193"/>
        <end position="258"/>
    </location>
</feature>